<dbReference type="EMBL" id="FNBL01000006">
    <property type="protein sequence ID" value="SDF69229.1"/>
    <property type="molecule type" value="Genomic_DNA"/>
</dbReference>
<dbReference type="GO" id="GO:0140359">
    <property type="term" value="F:ABC-type transporter activity"/>
    <property type="evidence" value="ECO:0007669"/>
    <property type="project" value="InterPro"/>
</dbReference>
<evidence type="ECO:0000259" key="9">
    <source>
        <dbReference type="PROSITE" id="PS50929"/>
    </source>
</evidence>
<dbReference type="InterPro" id="IPR039421">
    <property type="entry name" value="Type_1_exporter"/>
</dbReference>
<evidence type="ECO:0000313" key="11">
    <source>
        <dbReference type="Proteomes" id="UP000182284"/>
    </source>
</evidence>
<comment type="subcellular location">
    <subcellularLocation>
        <location evidence="1">Cell membrane</location>
        <topology evidence="1">Multi-pass membrane protein</topology>
    </subcellularLocation>
</comment>
<evidence type="ECO:0000256" key="4">
    <source>
        <dbReference type="ARBA" id="ARBA00022840"/>
    </source>
</evidence>
<gene>
    <name evidence="10" type="ORF">SAMN04488117_106164</name>
</gene>
<evidence type="ECO:0000313" key="10">
    <source>
        <dbReference type="EMBL" id="SDF69229.1"/>
    </source>
</evidence>
<dbReference type="Gene3D" id="3.40.50.300">
    <property type="entry name" value="P-loop containing nucleotide triphosphate hydrolases"/>
    <property type="match status" value="1"/>
</dbReference>
<dbReference type="InterPro" id="IPR036640">
    <property type="entry name" value="ABC1_TM_sf"/>
</dbReference>
<dbReference type="NCBIfam" id="TIGR01842">
    <property type="entry name" value="type_I_sec_PrtD"/>
    <property type="match status" value="1"/>
</dbReference>
<dbReference type="SUPFAM" id="SSF90123">
    <property type="entry name" value="ABC transporter transmembrane region"/>
    <property type="match status" value="1"/>
</dbReference>
<dbReference type="SMART" id="SM00382">
    <property type="entry name" value="AAA"/>
    <property type="match status" value="1"/>
</dbReference>
<dbReference type="PROSITE" id="PS00211">
    <property type="entry name" value="ABC_TRANSPORTER_1"/>
    <property type="match status" value="1"/>
</dbReference>
<dbReference type="GO" id="GO:0005524">
    <property type="term" value="F:ATP binding"/>
    <property type="evidence" value="ECO:0007669"/>
    <property type="project" value="UniProtKB-KW"/>
</dbReference>
<protein>
    <submittedName>
        <fullName evidence="10">Type I secretion system ABC transporter, PrtD family</fullName>
    </submittedName>
</protein>
<dbReference type="InterPro" id="IPR027417">
    <property type="entry name" value="P-loop_NTPase"/>
</dbReference>
<keyword evidence="6 7" id="KW-0472">Membrane</keyword>
<feature type="transmembrane region" description="Helical" evidence="7">
    <location>
        <begin position="59"/>
        <end position="78"/>
    </location>
</feature>
<dbReference type="GO" id="GO:0030256">
    <property type="term" value="C:type I protein secretion system complex"/>
    <property type="evidence" value="ECO:0007669"/>
    <property type="project" value="InterPro"/>
</dbReference>
<dbReference type="RefSeq" id="WP_074645282.1">
    <property type="nucleotide sequence ID" value="NZ_FNBL01000006.1"/>
</dbReference>
<evidence type="ECO:0000256" key="7">
    <source>
        <dbReference type="SAM" id="Phobius"/>
    </source>
</evidence>
<evidence type="ECO:0000256" key="6">
    <source>
        <dbReference type="ARBA" id="ARBA00023136"/>
    </source>
</evidence>
<dbReference type="InterPro" id="IPR010128">
    <property type="entry name" value="ATPase_T1SS_PrtD-like"/>
</dbReference>
<evidence type="ECO:0000256" key="5">
    <source>
        <dbReference type="ARBA" id="ARBA00022989"/>
    </source>
</evidence>
<dbReference type="InterPro" id="IPR003439">
    <property type="entry name" value="ABC_transporter-like_ATP-bd"/>
</dbReference>
<accession>A0A1G7N7A0</accession>
<feature type="transmembrane region" description="Helical" evidence="7">
    <location>
        <begin position="23"/>
        <end position="47"/>
    </location>
</feature>
<dbReference type="PANTHER" id="PTHR24221:SF248">
    <property type="entry name" value="ABC TRANSPORTER TRANSMEMBRANE REGION"/>
    <property type="match status" value="1"/>
</dbReference>
<evidence type="ECO:0000259" key="8">
    <source>
        <dbReference type="PROSITE" id="PS50893"/>
    </source>
</evidence>
<organism evidence="10 11">
    <name type="scientific">Celeribacter baekdonensis</name>
    <dbReference type="NCBI Taxonomy" id="875171"/>
    <lineage>
        <taxon>Bacteria</taxon>
        <taxon>Pseudomonadati</taxon>
        <taxon>Pseudomonadota</taxon>
        <taxon>Alphaproteobacteria</taxon>
        <taxon>Rhodobacterales</taxon>
        <taxon>Roseobacteraceae</taxon>
        <taxon>Celeribacter</taxon>
    </lineage>
</organism>
<evidence type="ECO:0000256" key="3">
    <source>
        <dbReference type="ARBA" id="ARBA00022741"/>
    </source>
</evidence>
<dbReference type="PANTHER" id="PTHR24221">
    <property type="entry name" value="ATP-BINDING CASSETTE SUB-FAMILY B"/>
    <property type="match status" value="1"/>
</dbReference>
<dbReference type="PROSITE" id="PS50893">
    <property type="entry name" value="ABC_TRANSPORTER_2"/>
    <property type="match status" value="1"/>
</dbReference>
<sequence>MTQEQTRQGQHELASVRRRSRGLFWATGVFSVCVNLLMLTGPLFMLQVYDRVLGSGSEATLVALFVIVAFLYLMMGLLDGIRGRVLSRIAARFQSDLETRVFHAAMSRAARRPRDKSQSRAMDDLAALRRFFGSPAFSALYDLPFTPVFLLGIGLFHPYLGILAVGGGAVLVALALLHRAIAKPAQGAALQAETEAAQMASRMTTAAEALQALGMQEAAYRRWMRARGTALARSVTSEDTTHGFTAASRALRLFLQSAMLALGAWLVLQKDVSSGAMIASSILLGRALQPIDILIGQWNLAQHAQRAWADLSELLGANPPLPERTELPRPKAALTVQNLTIVPPGQTQASLRGISFDLLPGEALGVIGPSGAGKSTLARALTGVWPPNTGSLRLDGAKLSHYAPEVLGSYIGYLPQQVQLFDGTIAENIAKLALSPDAEAVVLAAQKADAHNLILSLPEGYDTQVASAGGLLSGGQLQRIGLARAFYGNPVIVILDEPNSNLDNDGSLALNAAIRRHKAAGGAVLIMAHRPSAIQECEKLLVLDGGLRRAFGPRDAVLIEMVKNSKDILRKNAGQGGIQ</sequence>
<dbReference type="SUPFAM" id="SSF52540">
    <property type="entry name" value="P-loop containing nucleoside triphosphate hydrolases"/>
    <property type="match status" value="1"/>
</dbReference>
<evidence type="ECO:0000256" key="2">
    <source>
        <dbReference type="ARBA" id="ARBA00022692"/>
    </source>
</evidence>
<dbReference type="Gene3D" id="1.20.1560.10">
    <property type="entry name" value="ABC transporter type 1, transmembrane domain"/>
    <property type="match status" value="1"/>
</dbReference>
<keyword evidence="3" id="KW-0547">Nucleotide-binding</keyword>
<name>A0A1G7N7A0_9RHOB</name>
<feature type="domain" description="ABC transporter" evidence="8">
    <location>
        <begin position="334"/>
        <end position="570"/>
    </location>
</feature>
<dbReference type="AlphaFoldDB" id="A0A1G7N7A0"/>
<dbReference type="GO" id="GO:0016887">
    <property type="term" value="F:ATP hydrolysis activity"/>
    <property type="evidence" value="ECO:0007669"/>
    <property type="project" value="InterPro"/>
</dbReference>
<feature type="transmembrane region" description="Helical" evidence="7">
    <location>
        <begin position="131"/>
        <end position="153"/>
    </location>
</feature>
<dbReference type="GO" id="GO:0030253">
    <property type="term" value="P:protein secretion by the type I secretion system"/>
    <property type="evidence" value="ECO:0007669"/>
    <property type="project" value="InterPro"/>
</dbReference>
<dbReference type="InterPro" id="IPR003593">
    <property type="entry name" value="AAA+_ATPase"/>
</dbReference>
<keyword evidence="2 7" id="KW-0812">Transmembrane</keyword>
<feature type="domain" description="ABC transmembrane type-1" evidence="9">
    <location>
        <begin position="25"/>
        <end position="303"/>
    </location>
</feature>
<dbReference type="Pfam" id="PF00005">
    <property type="entry name" value="ABC_tran"/>
    <property type="match status" value="1"/>
</dbReference>
<dbReference type="InterPro" id="IPR017871">
    <property type="entry name" value="ABC_transporter-like_CS"/>
</dbReference>
<dbReference type="Proteomes" id="UP000182284">
    <property type="component" value="Unassembled WGS sequence"/>
</dbReference>
<dbReference type="GO" id="GO:0005886">
    <property type="term" value="C:plasma membrane"/>
    <property type="evidence" value="ECO:0007669"/>
    <property type="project" value="UniProtKB-SubCell"/>
</dbReference>
<dbReference type="GO" id="GO:0034040">
    <property type="term" value="F:ATPase-coupled lipid transmembrane transporter activity"/>
    <property type="evidence" value="ECO:0007669"/>
    <property type="project" value="TreeGrafter"/>
</dbReference>
<evidence type="ECO:0000256" key="1">
    <source>
        <dbReference type="ARBA" id="ARBA00004651"/>
    </source>
</evidence>
<keyword evidence="4" id="KW-0067">ATP-binding</keyword>
<keyword evidence="5 7" id="KW-1133">Transmembrane helix</keyword>
<proteinExistence type="predicted"/>
<dbReference type="OrthoDB" id="9808328at2"/>
<dbReference type="Pfam" id="PF00664">
    <property type="entry name" value="ABC_membrane"/>
    <property type="match status" value="1"/>
</dbReference>
<feature type="transmembrane region" description="Helical" evidence="7">
    <location>
        <begin position="250"/>
        <end position="268"/>
    </location>
</feature>
<reference evidence="10 11" key="1">
    <citation type="submission" date="2016-10" db="EMBL/GenBank/DDBJ databases">
        <authorList>
            <person name="de Groot N.N."/>
        </authorList>
    </citation>
    <scope>NUCLEOTIDE SEQUENCE [LARGE SCALE GENOMIC DNA]</scope>
    <source>
        <strain evidence="10 11">DSM 27375</strain>
    </source>
</reference>
<feature type="transmembrane region" description="Helical" evidence="7">
    <location>
        <begin position="159"/>
        <end position="177"/>
    </location>
</feature>
<dbReference type="PROSITE" id="PS50929">
    <property type="entry name" value="ABC_TM1F"/>
    <property type="match status" value="1"/>
</dbReference>
<dbReference type="InterPro" id="IPR011527">
    <property type="entry name" value="ABC1_TM_dom"/>
</dbReference>